<dbReference type="AlphaFoldDB" id="A0A2U1N2K2"/>
<dbReference type="GO" id="GO:0016567">
    <property type="term" value="P:protein ubiquitination"/>
    <property type="evidence" value="ECO:0007669"/>
    <property type="project" value="TreeGrafter"/>
</dbReference>
<evidence type="ECO:0000313" key="7">
    <source>
        <dbReference type="EMBL" id="PWA67723.1"/>
    </source>
</evidence>
<dbReference type="InterPro" id="IPR001841">
    <property type="entry name" value="Znf_RING"/>
</dbReference>
<accession>A0A2U1N2K2</accession>
<dbReference type="EMBL" id="PKPP01003775">
    <property type="protein sequence ID" value="PWA67723.1"/>
    <property type="molecule type" value="Genomic_DNA"/>
</dbReference>
<sequence>MFINILFCLAVLFPILRIKKELHIILKNLFQHNKLELHQHESEIFMLDLPIIRFEDLQERRHREVEEMCFICSVNYERDDVVSQLSRCGHVFHTECVGKLIHRKQHDCPFCRSSFFSGCPSVPCKNF</sequence>
<reference evidence="7 8" key="1">
    <citation type="journal article" date="2018" name="Mol. Plant">
        <title>The genome of Artemisia annua provides insight into the evolution of Asteraceae family and artemisinin biosynthesis.</title>
        <authorList>
            <person name="Shen Q."/>
            <person name="Zhang L."/>
            <person name="Liao Z."/>
            <person name="Wang S."/>
            <person name="Yan T."/>
            <person name="Shi P."/>
            <person name="Liu M."/>
            <person name="Fu X."/>
            <person name="Pan Q."/>
            <person name="Wang Y."/>
            <person name="Lv Z."/>
            <person name="Lu X."/>
            <person name="Zhang F."/>
            <person name="Jiang W."/>
            <person name="Ma Y."/>
            <person name="Chen M."/>
            <person name="Hao X."/>
            <person name="Li L."/>
            <person name="Tang Y."/>
            <person name="Lv G."/>
            <person name="Zhou Y."/>
            <person name="Sun X."/>
            <person name="Brodelius P.E."/>
            <person name="Rose J.K.C."/>
            <person name="Tang K."/>
        </authorList>
    </citation>
    <scope>NUCLEOTIDE SEQUENCE [LARGE SCALE GENOMIC DNA]</scope>
    <source>
        <strain evidence="8">cv. Huhao1</strain>
        <tissue evidence="7">Leaf</tissue>
    </source>
</reference>
<evidence type="ECO:0000313" key="8">
    <source>
        <dbReference type="Proteomes" id="UP000245207"/>
    </source>
</evidence>
<dbReference type="OrthoDB" id="8062037at2759"/>
<evidence type="ECO:0000256" key="2">
    <source>
        <dbReference type="ARBA" id="ARBA00022771"/>
    </source>
</evidence>
<dbReference type="GO" id="GO:0061630">
    <property type="term" value="F:ubiquitin protein ligase activity"/>
    <property type="evidence" value="ECO:0007669"/>
    <property type="project" value="TreeGrafter"/>
</dbReference>
<dbReference type="SUPFAM" id="SSF57850">
    <property type="entry name" value="RING/U-box"/>
    <property type="match status" value="1"/>
</dbReference>
<gene>
    <name evidence="7" type="ORF">CTI12_AA285740</name>
</gene>
<evidence type="ECO:0000259" key="6">
    <source>
        <dbReference type="PROSITE" id="PS50089"/>
    </source>
</evidence>
<protein>
    <submittedName>
        <fullName evidence="7">RING-H2 finger protein ATL18</fullName>
    </submittedName>
</protein>
<evidence type="ECO:0000256" key="4">
    <source>
        <dbReference type="PROSITE-ProRule" id="PRU00175"/>
    </source>
</evidence>
<keyword evidence="1" id="KW-0479">Metal-binding</keyword>
<dbReference type="Proteomes" id="UP000245207">
    <property type="component" value="Unassembled WGS sequence"/>
</dbReference>
<proteinExistence type="predicted"/>
<feature type="signal peptide" evidence="5">
    <location>
        <begin position="1"/>
        <end position="18"/>
    </location>
</feature>
<name>A0A2U1N2K2_ARTAN</name>
<keyword evidence="3" id="KW-0862">Zinc</keyword>
<dbReference type="GO" id="GO:0008270">
    <property type="term" value="F:zinc ion binding"/>
    <property type="evidence" value="ECO:0007669"/>
    <property type="project" value="UniProtKB-KW"/>
</dbReference>
<organism evidence="7 8">
    <name type="scientific">Artemisia annua</name>
    <name type="common">Sweet wormwood</name>
    <dbReference type="NCBI Taxonomy" id="35608"/>
    <lineage>
        <taxon>Eukaryota</taxon>
        <taxon>Viridiplantae</taxon>
        <taxon>Streptophyta</taxon>
        <taxon>Embryophyta</taxon>
        <taxon>Tracheophyta</taxon>
        <taxon>Spermatophyta</taxon>
        <taxon>Magnoliopsida</taxon>
        <taxon>eudicotyledons</taxon>
        <taxon>Gunneridae</taxon>
        <taxon>Pentapetalae</taxon>
        <taxon>asterids</taxon>
        <taxon>campanulids</taxon>
        <taxon>Asterales</taxon>
        <taxon>Asteraceae</taxon>
        <taxon>Asteroideae</taxon>
        <taxon>Anthemideae</taxon>
        <taxon>Artemisiinae</taxon>
        <taxon>Artemisia</taxon>
    </lineage>
</organism>
<dbReference type="PROSITE" id="PS50089">
    <property type="entry name" value="ZF_RING_2"/>
    <property type="match status" value="1"/>
</dbReference>
<dbReference type="Gene3D" id="3.30.40.10">
    <property type="entry name" value="Zinc/RING finger domain, C3HC4 (zinc finger)"/>
    <property type="match status" value="1"/>
</dbReference>
<dbReference type="PANTHER" id="PTHR45969">
    <property type="entry name" value="RING ZINC FINGER PROTEIN-RELATED"/>
    <property type="match status" value="1"/>
</dbReference>
<dbReference type="InterPro" id="IPR013083">
    <property type="entry name" value="Znf_RING/FYVE/PHD"/>
</dbReference>
<feature type="chain" id="PRO_5015495548" evidence="5">
    <location>
        <begin position="19"/>
        <end position="127"/>
    </location>
</feature>
<feature type="domain" description="RING-type" evidence="6">
    <location>
        <begin position="69"/>
        <end position="112"/>
    </location>
</feature>
<dbReference type="SMART" id="SM00184">
    <property type="entry name" value="RING"/>
    <property type="match status" value="1"/>
</dbReference>
<evidence type="ECO:0000256" key="3">
    <source>
        <dbReference type="ARBA" id="ARBA00022833"/>
    </source>
</evidence>
<evidence type="ECO:0000256" key="5">
    <source>
        <dbReference type="SAM" id="SignalP"/>
    </source>
</evidence>
<dbReference type="Pfam" id="PF13639">
    <property type="entry name" value="zf-RING_2"/>
    <property type="match status" value="1"/>
</dbReference>
<comment type="caution">
    <text evidence="7">The sequence shown here is derived from an EMBL/GenBank/DDBJ whole genome shotgun (WGS) entry which is preliminary data.</text>
</comment>
<keyword evidence="2 4" id="KW-0863">Zinc-finger</keyword>
<evidence type="ECO:0000256" key="1">
    <source>
        <dbReference type="ARBA" id="ARBA00022723"/>
    </source>
</evidence>
<keyword evidence="5" id="KW-0732">Signal</keyword>
<dbReference type="PANTHER" id="PTHR45969:SF9">
    <property type="entry name" value="RING-TYPE DOMAIN-CONTAINING PROTEIN"/>
    <property type="match status" value="1"/>
</dbReference>
<keyword evidence="8" id="KW-1185">Reference proteome</keyword>